<dbReference type="VEuPathDB" id="FungiDB:TSTA_100350"/>
<name>B8MMN6_TALSN</name>
<protein>
    <submittedName>
        <fullName evidence="1">Uncharacterized protein</fullName>
    </submittedName>
</protein>
<keyword evidence="2" id="KW-1185">Reference proteome</keyword>
<evidence type="ECO:0000313" key="1">
    <source>
        <dbReference type="EMBL" id="EED13790.1"/>
    </source>
</evidence>
<dbReference type="EMBL" id="EQ962658">
    <property type="protein sequence ID" value="EED13790.1"/>
    <property type="molecule type" value="Genomic_DNA"/>
</dbReference>
<dbReference type="HOGENOM" id="CLU_2544155_0_0_1"/>
<dbReference type="InParanoid" id="B8MMN6"/>
<dbReference type="STRING" id="441959.B8MMN6"/>
<organism evidence="1 2">
    <name type="scientific">Talaromyces stipitatus (strain ATCC 10500 / CBS 375.48 / QM 6759 / NRRL 1006)</name>
    <name type="common">Penicillium stipitatum</name>
    <dbReference type="NCBI Taxonomy" id="441959"/>
    <lineage>
        <taxon>Eukaryota</taxon>
        <taxon>Fungi</taxon>
        <taxon>Dikarya</taxon>
        <taxon>Ascomycota</taxon>
        <taxon>Pezizomycotina</taxon>
        <taxon>Eurotiomycetes</taxon>
        <taxon>Eurotiomycetidae</taxon>
        <taxon>Eurotiales</taxon>
        <taxon>Trichocomaceae</taxon>
        <taxon>Talaromyces</taxon>
        <taxon>Talaromyces sect. Talaromyces</taxon>
    </lineage>
</organism>
<dbReference type="PhylomeDB" id="B8MMN6"/>
<dbReference type="OrthoDB" id="4494341at2759"/>
<reference evidence="2" key="1">
    <citation type="journal article" date="2015" name="Genome Announc.">
        <title>Genome sequence of the AIDS-associated pathogen Penicillium marneffei (ATCC18224) and its near taxonomic relative Talaromyces stipitatus (ATCC10500).</title>
        <authorList>
            <person name="Nierman W.C."/>
            <person name="Fedorova-Abrams N.D."/>
            <person name="Andrianopoulos A."/>
        </authorList>
    </citation>
    <scope>NUCLEOTIDE SEQUENCE [LARGE SCALE GENOMIC DNA]</scope>
    <source>
        <strain evidence="2">ATCC 10500 / CBS 375.48 / QM 6759 / NRRL 1006</strain>
    </source>
</reference>
<gene>
    <name evidence="1" type="ORF">TSTA_100350</name>
</gene>
<accession>B8MMN6</accession>
<dbReference type="GeneID" id="8097919"/>
<proteinExistence type="predicted"/>
<dbReference type="RefSeq" id="XP_002486028.1">
    <property type="nucleotide sequence ID" value="XM_002485983.1"/>
</dbReference>
<dbReference type="Proteomes" id="UP000001745">
    <property type="component" value="Unassembled WGS sequence"/>
</dbReference>
<evidence type="ECO:0000313" key="2">
    <source>
        <dbReference type="Proteomes" id="UP000001745"/>
    </source>
</evidence>
<sequence>MLLHRARTEKLNVVSLRALFGGPHGISETVAHNEIILVVASGNGVVAIIHGYNTSTTQAGRLYFVWQVETLSKHLQAMAKKLN</sequence>
<dbReference type="AlphaFoldDB" id="B8MMN6"/>